<name>A0ABQ6MNH7_9STRA</name>
<reference evidence="2 3" key="1">
    <citation type="journal article" date="2023" name="Commun. Biol.">
        <title>Genome analysis of Parmales, the sister group of diatoms, reveals the evolutionary specialization of diatoms from phago-mixotrophs to photoautotrophs.</title>
        <authorList>
            <person name="Ban H."/>
            <person name="Sato S."/>
            <person name="Yoshikawa S."/>
            <person name="Yamada K."/>
            <person name="Nakamura Y."/>
            <person name="Ichinomiya M."/>
            <person name="Sato N."/>
            <person name="Blanc-Mathieu R."/>
            <person name="Endo H."/>
            <person name="Kuwata A."/>
            <person name="Ogata H."/>
        </authorList>
    </citation>
    <scope>NUCLEOTIDE SEQUENCE [LARGE SCALE GENOMIC DNA]</scope>
</reference>
<proteinExistence type="predicted"/>
<gene>
    <name evidence="2" type="ORF">TeGR_g14470</name>
</gene>
<feature type="compositionally biased region" description="Low complexity" evidence="1">
    <location>
        <begin position="112"/>
        <end position="125"/>
    </location>
</feature>
<evidence type="ECO:0000313" key="2">
    <source>
        <dbReference type="EMBL" id="GMI29652.1"/>
    </source>
</evidence>
<keyword evidence="3" id="KW-1185">Reference proteome</keyword>
<accession>A0ABQ6MNH7</accession>
<comment type="caution">
    <text evidence="2">The sequence shown here is derived from an EMBL/GenBank/DDBJ whole genome shotgun (WGS) entry which is preliminary data.</text>
</comment>
<organism evidence="2 3">
    <name type="scientific">Tetraparma gracilis</name>
    <dbReference type="NCBI Taxonomy" id="2962635"/>
    <lineage>
        <taxon>Eukaryota</taxon>
        <taxon>Sar</taxon>
        <taxon>Stramenopiles</taxon>
        <taxon>Ochrophyta</taxon>
        <taxon>Bolidophyceae</taxon>
        <taxon>Parmales</taxon>
        <taxon>Triparmaceae</taxon>
        <taxon>Tetraparma</taxon>
    </lineage>
</organism>
<feature type="region of interest" description="Disordered" evidence="1">
    <location>
        <begin position="92"/>
        <end position="143"/>
    </location>
</feature>
<sequence length="208" mass="21108">MSSSSSSNVGSNVPPAPAVPAPADRSAHAKYGSRAAPAASPASADPTADAAQTHHAASTAALITSSLALSSSLSSSLPSPARLVIASASSTLLPPHLPHPSPRRPEAPADYTATVPASLPTSAPALPSPPLPSFPPPPPPRSTSILRCSPSLASKAYAVAYQLSARGATLRKYAREREAYEGKVEGYTAEVRGMQASLMKKQVIASSL</sequence>
<dbReference type="Proteomes" id="UP001165060">
    <property type="component" value="Unassembled WGS sequence"/>
</dbReference>
<dbReference type="EMBL" id="BRYB01001611">
    <property type="protein sequence ID" value="GMI29652.1"/>
    <property type="molecule type" value="Genomic_DNA"/>
</dbReference>
<protein>
    <submittedName>
        <fullName evidence="2">Uncharacterized protein</fullName>
    </submittedName>
</protein>
<feature type="compositionally biased region" description="Low complexity" evidence="1">
    <location>
        <begin position="35"/>
        <end position="56"/>
    </location>
</feature>
<evidence type="ECO:0000256" key="1">
    <source>
        <dbReference type="SAM" id="MobiDB-lite"/>
    </source>
</evidence>
<evidence type="ECO:0000313" key="3">
    <source>
        <dbReference type="Proteomes" id="UP001165060"/>
    </source>
</evidence>
<feature type="compositionally biased region" description="Pro residues" evidence="1">
    <location>
        <begin position="126"/>
        <end position="141"/>
    </location>
</feature>
<feature type="region of interest" description="Disordered" evidence="1">
    <location>
        <begin position="1"/>
        <end position="56"/>
    </location>
</feature>